<evidence type="ECO:0000259" key="3">
    <source>
        <dbReference type="PROSITE" id="PS51186"/>
    </source>
</evidence>
<dbReference type="RefSeq" id="WP_004784718.1">
    <property type="nucleotide sequence ID" value="NZ_CP104651.1"/>
</dbReference>
<sequence length="152" mass="17800">MTYLIRQLDLERDLHDVHQLTIQLGYPSTLENIKQRWEHLHQDSHYQTLVIEQNSHVIGYADFIQEYTWEFDGGYLRIQAFVIDQAHRGKGIGKQLMAAIEQIAKEQGFKMIQLNSGKREERHPAHAFYQGLGFDSYSIGFRKHLDQPVMTS</sequence>
<evidence type="ECO:0000313" key="4">
    <source>
        <dbReference type="EMBL" id="ENU98401.1"/>
    </source>
</evidence>
<dbReference type="InterPro" id="IPR050832">
    <property type="entry name" value="Bact_Acetyltransf"/>
</dbReference>
<reference evidence="4 5" key="1">
    <citation type="submission" date="2013-02" db="EMBL/GenBank/DDBJ databases">
        <title>The Genome Sequence of Acinetobacter sp. NIPH 899.</title>
        <authorList>
            <consortium name="The Broad Institute Genome Sequencing Platform"/>
            <consortium name="The Broad Institute Genome Sequencing Center for Infectious Disease"/>
            <person name="Cerqueira G."/>
            <person name="Feldgarden M."/>
            <person name="Courvalin P."/>
            <person name="Perichon B."/>
            <person name="Grillot-Courvalin C."/>
            <person name="Clermont D."/>
            <person name="Rocha E."/>
            <person name="Yoon E.-J."/>
            <person name="Nemec A."/>
            <person name="Walker B."/>
            <person name="Young S.K."/>
            <person name="Zeng Q."/>
            <person name="Gargeya S."/>
            <person name="Fitzgerald M."/>
            <person name="Haas B."/>
            <person name="Abouelleil A."/>
            <person name="Alvarado L."/>
            <person name="Arachchi H.M."/>
            <person name="Berlin A.M."/>
            <person name="Chapman S.B."/>
            <person name="Dewar J."/>
            <person name="Goldberg J."/>
            <person name="Griggs A."/>
            <person name="Gujja S."/>
            <person name="Hansen M."/>
            <person name="Howarth C."/>
            <person name="Imamovic A."/>
            <person name="Larimer J."/>
            <person name="McCowan C."/>
            <person name="Murphy C."/>
            <person name="Neiman D."/>
            <person name="Pearson M."/>
            <person name="Priest M."/>
            <person name="Roberts A."/>
            <person name="Saif S."/>
            <person name="Shea T."/>
            <person name="Sisk P."/>
            <person name="Sykes S."/>
            <person name="Wortman J."/>
            <person name="Nusbaum C."/>
            <person name="Birren B."/>
        </authorList>
    </citation>
    <scope>NUCLEOTIDE SEQUENCE [LARGE SCALE GENOMIC DNA]</scope>
    <source>
        <strain evidence="4 5">NIPH 899</strain>
    </source>
</reference>
<protein>
    <recommendedName>
        <fullName evidence="3">N-acetyltransferase domain-containing protein</fullName>
    </recommendedName>
</protein>
<dbReference type="PATRIC" id="fig|1217710.3.peg.2578"/>
<gene>
    <name evidence="4" type="ORF">F969_02700</name>
</gene>
<name>N8VEL7_9GAMM</name>
<dbReference type="PROSITE" id="PS51186">
    <property type="entry name" value="GNAT"/>
    <property type="match status" value="1"/>
</dbReference>
<feature type="domain" description="N-acetyltransferase" evidence="3">
    <location>
        <begin position="3"/>
        <end position="152"/>
    </location>
</feature>
<dbReference type="SUPFAM" id="SSF55729">
    <property type="entry name" value="Acyl-CoA N-acyltransferases (Nat)"/>
    <property type="match status" value="1"/>
</dbReference>
<dbReference type="Proteomes" id="UP000013070">
    <property type="component" value="Unassembled WGS sequence"/>
</dbReference>
<comment type="caution">
    <text evidence="4">The sequence shown here is derived from an EMBL/GenBank/DDBJ whole genome shotgun (WGS) entry which is preliminary data.</text>
</comment>
<keyword evidence="5" id="KW-1185">Reference proteome</keyword>
<dbReference type="eggNOG" id="COG0456">
    <property type="taxonomic scope" value="Bacteria"/>
</dbReference>
<dbReference type="EMBL" id="APPE01000066">
    <property type="protein sequence ID" value="ENU98401.1"/>
    <property type="molecule type" value="Genomic_DNA"/>
</dbReference>
<keyword evidence="1" id="KW-0808">Transferase</keyword>
<evidence type="ECO:0000256" key="1">
    <source>
        <dbReference type="ARBA" id="ARBA00022679"/>
    </source>
</evidence>
<dbReference type="Pfam" id="PF00583">
    <property type="entry name" value="Acetyltransf_1"/>
    <property type="match status" value="1"/>
</dbReference>
<dbReference type="InterPro" id="IPR016181">
    <property type="entry name" value="Acyl_CoA_acyltransferase"/>
</dbReference>
<dbReference type="InterPro" id="IPR000182">
    <property type="entry name" value="GNAT_dom"/>
</dbReference>
<dbReference type="AlphaFoldDB" id="N8VEL7"/>
<dbReference type="HOGENOM" id="CLU_013985_34_4_6"/>
<evidence type="ECO:0000256" key="2">
    <source>
        <dbReference type="ARBA" id="ARBA00023315"/>
    </source>
</evidence>
<dbReference type="GO" id="GO:0016747">
    <property type="term" value="F:acyltransferase activity, transferring groups other than amino-acyl groups"/>
    <property type="evidence" value="ECO:0007669"/>
    <property type="project" value="InterPro"/>
</dbReference>
<dbReference type="Gene3D" id="3.40.630.30">
    <property type="match status" value="1"/>
</dbReference>
<accession>N8VEL7</accession>
<dbReference type="CDD" id="cd04301">
    <property type="entry name" value="NAT_SF"/>
    <property type="match status" value="1"/>
</dbReference>
<evidence type="ECO:0000313" key="5">
    <source>
        <dbReference type="Proteomes" id="UP000013070"/>
    </source>
</evidence>
<organism evidence="4 5">
    <name type="scientific">Acinetobacter variabilis</name>
    <dbReference type="NCBI Taxonomy" id="70346"/>
    <lineage>
        <taxon>Bacteria</taxon>
        <taxon>Pseudomonadati</taxon>
        <taxon>Pseudomonadota</taxon>
        <taxon>Gammaproteobacteria</taxon>
        <taxon>Moraxellales</taxon>
        <taxon>Moraxellaceae</taxon>
        <taxon>Acinetobacter</taxon>
    </lineage>
</organism>
<keyword evidence="2" id="KW-0012">Acyltransferase</keyword>
<dbReference type="PANTHER" id="PTHR43877">
    <property type="entry name" value="AMINOALKYLPHOSPHONATE N-ACETYLTRANSFERASE-RELATED-RELATED"/>
    <property type="match status" value="1"/>
</dbReference>
<proteinExistence type="predicted"/>